<name>A0A3B3HGB5_ORYLA</name>
<dbReference type="KEGG" id="ola:101172844"/>
<dbReference type="RefSeq" id="XP_020566245.2">
    <property type="nucleotide sequence ID" value="XM_020710586.2"/>
</dbReference>
<gene>
    <name evidence="17" type="primary">mdc1</name>
</gene>
<feature type="compositionally biased region" description="Polar residues" evidence="14">
    <location>
        <begin position="1179"/>
        <end position="1192"/>
    </location>
</feature>
<evidence type="ECO:0000313" key="18">
    <source>
        <dbReference type="Proteomes" id="UP000001038"/>
    </source>
</evidence>
<dbReference type="SUPFAM" id="SSF52113">
    <property type="entry name" value="BRCT domain"/>
    <property type="match status" value="2"/>
</dbReference>
<keyword evidence="8" id="KW-0227">DNA damage</keyword>
<feature type="compositionally biased region" description="Basic and acidic residues" evidence="14">
    <location>
        <begin position="1193"/>
        <end position="1217"/>
    </location>
</feature>
<evidence type="ECO:0000256" key="11">
    <source>
        <dbReference type="ARBA" id="ARBA00023204"/>
    </source>
</evidence>
<feature type="compositionally biased region" description="Polar residues" evidence="14">
    <location>
        <begin position="1517"/>
        <end position="1527"/>
    </location>
</feature>
<feature type="region of interest" description="Disordered" evidence="14">
    <location>
        <begin position="819"/>
        <end position="876"/>
    </location>
</feature>
<keyword evidence="6" id="KW-0597">Phosphoprotein</keyword>
<dbReference type="GeneID" id="101172844"/>
<feature type="compositionally biased region" description="Low complexity" evidence="14">
    <location>
        <begin position="1380"/>
        <end position="1395"/>
    </location>
</feature>
<dbReference type="Proteomes" id="UP000001038">
    <property type="component" value="Chromosome 16"/>
</dbReference>
<dbReference type="Gene3D" id="3.40.50.10190">
    <property type="entry name" value="BRCT domain"/>
    <property type="match status" value="2"/>
</dbReference>
<evidence type="ECO:0000259" key="16">
    <source>
        <dbReference type="PROSITE" id="PS50172"/>
    </source>
</evidence>
<dbReference type="PANTHER" id="PTHR23196:SF34">
    <property type="entry name" value="MEDIATOR OF DNA DAMAGE CHECKPOINT PROTEIN 1"/>
    <property type="match status" value="1"/>
</dbReference>
<keyword evidence="4" id="KW-0158">Chromosome</keyword>
<dbReference type="InterPro" id="IPR036420">
    <property type="entry name" value="BRCT_dom_sf"/>
</dbReference>
<feature type="compositionally biased region" description="Basic and acidic residues" evidence="14">
    <location>
        <begin position="281"/>
        <end position="293"/>
    </location>
</feature>
<feature type="region of interest" description="Disordered" evidence="14">
    <location>
        <begin position="201"/>
        <end position="422"/>
    </location>
</feature>
<reference evidence="17 18" key="1">
    <citation type="journal article" date="2007" name="Nature">
        <title>The medaka draft genome and insights into vertebrate genome evolution.</title>
        <authorList>
            <person name="Kasahara M."/>
            <person name="Naruse K."/>
            <person name="Sasaki S."/>
            <person name="Nakatani Y."/>
            <person name="Qu W."/>
            <person name="Ahsan B."/>
            <person name="Yamada T."/>
            <person name="Nagayasu Y."/>
            <person name="Doi K."/>
            <person name="Kasai Y."/>
            <person name="Jindo T."/>
            <person name="Kobayashi D."/>
            <person name="Shimada A."/>
            <person name="Toyoda A."/>
            <person name="Kuroki Y."/>
            <person name="Fujiyama A."/>
            <person name="Sasaki T."/>
            <person name="Shimizu A."/>
            <person name="Asakawa S."/>
            <person name="Shimizu N."/>
            <person name="Hashimoto S."/>
            <person name="Yang J."/>
            <person name="Lee Y."/>
            <person name="Matsushima K."/>
            <person name="Sugano S."/>
            <person name="Sakaizumi M."/>
            <person name="Narita T."/>
            <person name="Ohishi K."/>
            <person name="Haga S."/>
            <person name="Ohta F."/>
            <person name="Nomoto H."/>
            <person name="Nogata K."/>
            <person name="Morishita T."/>
            <person name="Endo T."/>
            <person name="Shin-I T."/>
            <person name="Takeda H."/>
            <person name="Morishita S."/>
            <person name="Kohara Y."/>
        </authorList>
    </citation>
    <scope>NUCLEOTIDE SEQUENCE [LARGE SCALE GENOMIC DNA]</scope>
    <source>
        <strain evidence="17 18">Hd-rR</strain>
    </source>
</reference>
<feature type="region of interest" description="Disordered" evidence="14">
    <location>
        <begin position="929"/>
        <end position="1007"/>
    </location>
</feature>
<evidence type="ECO:0000256" key="12">
    <source>
        <dbReference type="ARBA" id="ARBA00023242"/>
    </source>
</evidence>
<feature type="compositionally biased region" description="Basic and acidic residues" evidence="14">
    <location>
        <begin position="971"/>
        <end position="984"/>
    </location>
</feature>
<feature type="compositionally biased region" description="Polar residues" evidence="14">
    <location>
        <begin position="1052"/>
        <end position="1064"/>
    </location>
</feature>
<evidence type="ECO:0000256" key="3">
    <source>
        <dbReference type="ARBA" id="ARBA00015014"/>
    </source>
</evidence>
<feature type="compositionally biased region" description="Basic and acidic residues" evidence="14">
    <location>
        <begin position="1564"/>
        <end position="1573"/>
    </location>
</feature>
<feature type="compositionally biased region" description="Polar residues" evidence="14">
    <location>
        <begin position="205"/>
        <end position="214"/>
    </location>
</feature>
<feature type="region of interest" description="Disordered" evidence="14">
    <location>
        <begin position="1176"/>
        <end position="1742"/>
    </location>
</feature>
<dbReference type="InterPro" id="IPR001357">
    <property type="entry name" value="BRCT_dom"/>
</dbReference>
<feature type="compositionally biased region" description="Basic and acidic residues" evidence="14">
    <location>
        <begin position="1232"/>
        <end position="1303"/>
    </location>
</feature>
<evidence type="ECO:0000256" key="2">
    <source>
        <dbReference type="ARBA" id="ARBA00004286"/>
    </source>
</evidence>
<evidence type="ECO:0000256" key="9">
    <source>
        <dbReference type="ARBA" id="ARBA00022843"/>
    </source>
</evidence>
<dbReference type="GO" id="GO:0005694">
    <property type="term" value="C:chromosome"/>
    <property type="evidence" value="ECO:0007669"/>
    <property type="project" value="UniProtKB-SubCell"/>
</dbReference>
<dbReference type="PANTHER" id="PTHR23196">
    <property type="entry name" value="PAX TRANSCRIPTION ACTIVATION DOMAIN INTERACTING PROTEIN"/>
    <property type="match status" value="1"/>
</dbReference>
<feature type="region of interest" description="Disordered" evidence="14">
    <location>
        <begin position="502"/>
        <end position="609"/>
    </location>
</feature>
<dbReference type="InParanoid" id="A0A3B3HGB5"/>
<organism evidence="17 18">
    <name type="scientific">Oryzias latipes</name>
    <name type="common">Japanese rice fish</name>
    <name type="synonym">Japanese killifish</name>
    <dbReference type="NCBI Taxonomy" id="8090"/>
    <lineage>
        <taxon>Eukaryota</taxon>
        <taxon>Metazoa</taxon>
        <taxon>Chordata</taxon>
        <taxon>Craniata</taxon>
        <taxon>Vertebrata</taxon>
        <taxon>Euteleostomi</taxon>
        <taxon>Actinopterygii</taxon>
        <taxon>Neopterygii</taxon>
        <taxon>Teleostei</taxon>
        <taxon>Neoteleostei</taxon>
        <taxon>Acanthomorphata</taxon>
        <taxon>Ovalentaria</taxon>
        <taxon>Atherinomorphae</taxon>
        <taxon>Beloniformes</taxon>
        <taxon>Adrianichthyidae</taxon>
        <taxon>Oryziinae</taxon>
        <taxon>Oryzias</taxon>
    </lineage>
</organism>
<dbReference type="Gene3D" id="2.60.200.20">
    <property type="match status" value="1"/>
</dbReference>
<reference evidence="17" key="2">
    <citation type="submission" date="2025-08" db="UniProtKB">
        <authorList>
            <consortium name="Ensembl"/>
        </authorList>
    </citation>
    <scope>IDENTIFICATION</scope>
    <source>
        <strain evidence="17">Hd-rR</strain>
    </source>
</reference>
<evidence type="ECO:0000313" key="17">
    <source>
        <dbReference type="Ensembl" id="ENSORLP00000030323.1"/>
    </source>
</evidence>
<feature type="compositionally biased region" description="Basic and acidic residues" evidence="14">
    <location>
        <begin position="1312"/>
        <end position="1321"/>
    </location>
</feature>
<feature type="region of interest" description="Disordered" evidence="14">
    <location>
        <begin position="143"/>
        <end position="186"/>
    </location>
</feature>
<keyword evidence="5" id="KW-1017">Isopeptide bond</keyword>
<feature type="compositionally biased region" description="Basic and acidic residues" evidence="14">
    <location>
        <begin position="1534"/>
        <end position="1554"/>
    </location>
</feature>
<dbReference type="CDD" id="cd17744">
    <property type="entry name" value="BRCT_MDC1_rpt1"/>
    <property type="match status" value="1"/>
</dbReference>
<dbReference type="Bgee" id="ENSORLG00000023985">
    <property type="expression patterns" value="Expressed in blastula and 14 other cell types or tissues"/>
</dbReference>
<evidence type="ECO:0000256" key="1">
    <source>
        <dbReference type="ARBA" id="ARBA00004123"/>
    </source>
</evidence>
<evidence type="ECO:0000256" key="7">
    <source>
        <dbReference type="ARBA" id="ARBA00022737"/>
    </source>
</evidence>
<feature type="region of interest" description="Disordered" evidence="14">
    <location>
        <begin position="1042"/>
        <end position="1141"/>
    </location>
</feature>
<dbReference type="InterPro" id="IPR008984">
    <property type="entry name" value="SMAD_FHA_dom_sf"/>
</dbReference>
<feature type="compositionally biased region" description="Polar residues" evidence="14">
    <location>
        <begin position="352"/>
        <end position="368"/>
    </location>
</feature>
<protein>
    <recommendedName>
        <fullName evidence="3">Mediator of DNA damage checkpoint protein 1</fullName>
    </recommendedName>
</protein>
<dbReference type="GO" id="GO:0005634">
    <property type="term" value="C:nucleus"/>
    <property type="evidence" value="ECO:0000318"/>
    <property type="project" value="GO_Central"/>
</dbReference>
<evidence type="ECO:0000256" key="10">
    <source>
        <dbReference type="ARBA" id="ARBA00022990"/>
    </source>
</evidence>
<dbReference type="Pfam" id="PF00498">
    <property type="entry name" value="FHA"/>
    <property type="match status" value="1"/>
</dbReference>
<dbReference type="STRING" id="8090.ENSORLP00000030323"/>
<feature type="domain" description="FHA" evidence="15">
    <location>
        <begin position="53"/>
        <end position="114"/>
    </location>
</feature>
<reference evidence="17" key="3">
    <citation type="submission" date="2025-09" db="UniProtKB">
        <authorList>
            <consortium name="Ensembl"/>
        </authorList>
    </citation>
    <scope>IDENTIFICATION</scope>
    <source>
        <strain evidence="17">Hd-rR</strain>
    </source>
</reference>
<dbReference type="PROSITE" id="PS50006">
    <property type="entry name" value="FHA_DOMAIN"/>
    <property type="match status" value="1"/>
</dbReference>
<evidence type="ECO:0000256" key="8">
    <source>
        <dbReference type="ARBA" id="ARBA00022763"/>
    </source>
</evidence>
<feature type="compositionally biased region" description="Basic and acidic residues" evidence="14">
    <location>
        <begin position="1331"/>
        <end position="1343"/>
    </location>
</feature>
<dbReference type="SUPFAM" id="SSF49879">
    <property type="entry name" value="SMAD/FHA domain"/>
    <property type="match status" value="1"/>
</dbReference>
<evidence type="ECO:0000256" key="6">
    <source>
        <dbReference type="ARBA" id="ARBA00022553"/>
    </source>
</evidence>
<comment type="subcellular location">
    <subcellularLocation>
        <location evidence="2">Chromosome</location>
    </subcellularLocation>
    <subcellularLocation>
        <location evidence="1">Nucleus</location>
    </subcellularLocation>
</comment>
<keyword evidence="11" id="KW-0234">DNA repair</keyword>
<proteinExistence type="predicted"/>
<feature type="compositionally biased region" description="Polar residues" evidence="14">
    <location>
        <begin position="1358"/>
        <end position="1370"/>
    </location>
</feature>
<dbReference type="InterPro" id="IPR051579">
    <property type="entry name" value="DDR_Transcriptional_Reg"/>
</dbReference>
<dbReference type="Pfam" id="PF16770">
    <property type="entry name" value="RTT107_BRCT_5"/>
    <property type="match status" value="1"/>
</dbReference>
<sequence length="1949" mass="211408">MDATQAICDSILESDDEGKEEKQSEEERLLAKLCILKNPHIPEAELPLTLGDNILGRDHNTCTVPLAAPSVSKQHATISISAYRRKGCRGEFDVEVLVWDLGSMNGTRKGHLKLTPHVRYALTEGDSLVVADIPCQYVSCSADSASSQNDTRTPESRKSKVKTTLHDASGGKGGTSSTGNKDCVNGGANTRVSFGKTPVGGTCLSFEQTPTQPEGTLVPESDSDSDGEKEKGGHRKWTHLASDSDSHKLSFNSTTFLSPASRIVPESEDESSSTPSSSTAGRRDSRQQPETKRSPGILESFGTTFEDDKQNVMHDSSVEGDAEQPVSAPGLSRDAFPAFNMDSDVEEEVSSKEPQCSNGNQEVGQPPNTDLFYMESDTDVDEDQGAPTKGPGTDSSFSDSSKPPLAPSVIRPEGVTMDSDTDVDDAVSETAAATFQTTNTANSDFLAEARDFHLDSDTDVDEEEGCETNGKYSPPNIKLESAPHSLCVKTDPADKEAVFNSGVTETSACSAADAGTHLDMLSDSDTDVEETSAMASGAVTNPSASKEPGTKAAPQSDSDADTDVDESSMSNAGKGVIPNDLGADSSDGKENPIPGLQRENTPGLQLPLLHNCSTPVQISAVASSAVRPFALSPCSDSQEDEDLEVAETQFFAFQTGDAQSSTSKTDERSSKGDSFQLGLSDSSHLQCQGTAGTMESTQAFVFTEGAPHLEDTQVYAAGAAAGRVYAGDESNMEATQVYGEEEEPVQCSEVPEKTDVAFEATQAYISDGDVGAALSNVAEAETQLVPFSVTETSLETTKLAYSAREAAGNEKARRVENACPQEHLTESPPIAETQPMCASEYEESEEEVLLPGLLKRRETPHQTTPPYSSSLSLSETQPLAADDNLQLDLCDDHESGEGFRICAQTSEAQQQHADNDETHRLTNIEVSSSAETQLYSVNEDDDDADSAPGLRRRKAKPLQFDESPAVETQPLEEHDGELSNKEDSISCFRKQKENPLQPEEESTQSLVSFQAAAIHSLSAGTELDQGSDDEVSAPILRKRKAKQLHIEEEETQQLANSSETQSAATGEDGDEDFMPGLRRRKAKPLQIEDESQSLPASEAAAVETQPMVMSEEAAWADQSSISGQRGGETKQLHVEDDQEDSEVKAPLTLVTYGDKVLDKEGIKSVLREKEDADVLLSPVRQTTMENQIPTGTTEERGRVKSSDCKTEEEEKHAEQMRGRKTVRQEEDEDEEQQRKSAEQKKLQEEIDATGLRKEETEKEKRETCDMEMEREKTEKHQEEKKEEIKDEGAERLKLEKDRQKPVEMAEIEPQEEIEKKDEVQEHQATTKRNKTNQEKESRDEGAELKVPPRGRRAARKTLATNQDSTLSNNDDFPARRTRSRSNSSNSVCSDKSISSLVSQEGKGRGRGRGAKGSREAAAVGNRSSRRITAAARQTEQPHSSLDPSSSINYERSSVSSVNRGRGGRQRGKGRRTEPEPEITASTMNKRSSRRSKAQESSRELLQEGDVDGTGAPPAGTSRGQQQANTSELEPAVLNHERQSEQEETILEKSPEPKRNVRGRGKKTAKTETLEKPEPPAITDVNEVRNKRKGRKSELEVNAEEQPPKVSKGNVEAKKTEIRAGRGKDKIPEVIPAIDQVRRTGRASCPPVKKNAKEALLEGQGAEEVGVETSKRRAGGRRSATQGNKKEVLEDQTASENVGTSQLEQPQTPKSRPSRKRQASADSPTLAKTPRSSSGSPAIGERRRAGSQAYKVLFTGVVDEAGERVLARLGGSMAKGVADMNCLVTDKVRRTVKFLCALAKGVPVVTTEWLEKSGKAGTFLSPAPFLVKDPDQETKFSFSLEESLKAAGRQSLLEGYKIHVTKSVKPEPPHMKDIISSSGATFLPKMPTSHKPQTVVISCEEDWQLCGPAVSASLPIVTSEFILTGILQQKLDFQTHVLPPPAEGRGRRKT</sequence>
<dbReference type="CDD" id="cd18441">
    <property type="entry name" value="BRCT_MDC1_rpt2"/>
    <property type="match status" value="1"/>
</dbReference>
<dbReference type="OrthoDB" id="342264at2759"/>
<accession>A0A3B3HGB5</accession>
<feature type="region of interest" description="Disordered" evidence="14">
    <location>
        <begin position="456"/>
        <end position="477"/>
    </location>
</feature>
<keyword evidence="7" id="KW-0677">Repeat</keyword>
<evidence type="ECO:0000256" key="4">
    <source>
        <dbReference type="ARBA" id="ARBA00022454"/>
    </source>
</evidence>
<evidence type="ECO:0000259" key="15">
    <source>
        <dbReference type="PROSITE" id="PS50006"/>
    </source>
</evidence>
<feature type="compositionally biased region" description="Basic and acidic residues" evidence="14">
    <location>
        <begin position="1492"/>
        <end position="1501"/>
    </location>
</feature>
<keyword evidence="10" id="KW-0007">Acetylation</keyword>
<feature type="compositionally biased region" description="Polar residues" evidence="14">
    <location>
        <begin position="1691"/>
        <end position="1710"/>
    </location>
</feature>
<feature type="compositionally biased region" description="Polar residues" evidence="14">
    <location>
        <begin position="1431"/>
        <end position="1458"/>
    </location>
</feature>
<keyword evidence="12" id="KW-0539">Nucleus</keyword>
<dbReference type="GO" id="GO:0006281">
    <property type="term" value="P:DNA repair"/>
    <property type="evidence" value="ECO:0007669"/>
    <property type="project" value="UniProtKB-KW"/>
</dbReference>
<keyword evidence="9" id="KW-0832">Ubl conjugation</keyword>
<dbReference type="InterPro" id="IPR000253">
    <property type="entry name" value="FHA_dom"/>
</dbReference>
<feature type="compositionally biased region" description="Basic and acidic residues" evidence="14">
    <location>
        <begin position="1610"/>
        <end position="1627"/>
    </location>
</feature>
<dbReference type="Pfam" id="PF16589">
    <property type="entry name" value="BRCT_2"/>
    <property type="match status" value="1"/>
</dbReference>
<dbReference type="SMART" id="SM00292">
    <property type="entry name" value="BRCT"/>
    <property type="match status" value="2"/>
</dbReference>
<dbReference type="CTD" id="9656"/>
<feature type="compositionally biased region" description="Polar residues" evidence="14">
    <location>
        <begin position="249"/>
        <end position="258"/>
    </location>
</feature>
<dbReference type="CDD" id="cd22665">
    <property type="entry name" value="FHA_MDC1"/>
    <property type="match status" value="1"/>
</dbReference>
<dbReference type="Ensembl" id="ENSORLT00000026847.1">
    <property type="protein sequence ID" value="ENSORLP00000030323.1"/>
    <property type="gene ID" value="ENSORLG00000023985.1"/>
</dbReference>
<dbReference type="GeneTree" id="ENSGT00940000161757"/>
<evidence type="ECO:0000256" key="5">
    <source>
        <dbReference type="ARBA" id="ARBA00022499"/>
    </source>
</evidence>
<evidence type="ECO:0000256" key="13">
    <source>
        <dbReference type="ARBA" id="ARBA00023306"/>
    </source>
</evidence>
<keyword evidence="18" id="KW-1185">Reference proteome</keyword>
<feature type="region of interest" description="Disordered" evidence="14">
    <location>
        <begin position="650"/>
        <end position="680"/>
    </location>
</feature>
<dbReference type="PROSITE" id="PS50172">
    <property type="entry name" value="BRCT"/>
    <property type="match status" value="1"/>
</dbReference>
<evidence type="ECO:0000256" key="14">
    <source>
        <dbReference type="SAM" id="MobiDB-lite"/>
    </source>
</evidence>
<keyword evidence="13" id="KW-0131">Cell cycle</keyword>
<feature type="compositionally biased region" description="Acidic residues" evidence="14">
    <location>
        <begin position="457"/>
        <end position="466"/>
    </location>
</feature>
<feature type="domain" description="BRCT" evidence="16">
    <location>
        <begin position="1748"/>
        <end position="1826"/>
    </location>
</feature>